<proteinExistence type="predicted"/>
<evidence type="ECO:0000313" key="3">
    <source>
        <dbReference type="Proteomes" id="UP000078224"/>
    </source>
</evidence>
<comment type="caution">
    <text evidence="2">The sequence shown here is derived from an EMBL/GenBank/DDBJ whole genome shotgun (WGS) entry which is preliminary data.</text>
</comment>
<dbReference type="PATRIC" id="fig|1354272.4.peg.506"/>
<keyword evidence="1" id="KW-0732">Signal</keyword>
<dbReference type="RefSeq" id="WP_068907358.1">
    <property type="nucleotide sequence ID" value="NZ_LXEW01000010.1"/>
</dbReference>
<feature type="signal peptide" evidence="1">
    <location>
        <begin position="1"/>
        <end position="22"/>
    </location>
</feature>
<sequence length="201" mass="23467">MKKNNILMLFLLFIAIQPYSHAESIMRTFSHCDAQFFQKIDKTPNLKDVSTALKKRKTNKHEPITVDLNFTLSDKIIFNKFIVSHTDFDKYDDFTYMGMRGQYYFWGFETTQSLKEVIAYTSKRISIIKVGNNYIYSPMIRHDLNDDWVFNKLAAGSYNLEPNAAEKMMIIEPDERRGVVRFLCTLQGNVTAEDLKFVGLE</sequence>
<dbReference type="EMBL" id="LXEW01000010">
    <property type="protein sequence ID" value="OAT54499.1"/>
    <property type="molecule type" value="Genomic_DNA"/>
</dbReference>
<name>A0A1B7K2X7_9GAMM</name>
<dbReference type="AlphaFoldDB" id="A0A1B7K2X7"/>
<dbReference type="Proteomes" id="UP000078224">
    <property type="component" value="Unassembled WGS sequence"/>
</dbReference>
<reference evidence="2 3" key="1">
    <citation type="submission" date="2016-04" db="EMBL/GenBank/DDBJ databases">
        <title>ATOL: Assembling a taxonomically balanced genome-scale reconstruction of the evolutionary history of the Enterobacteriaceae.</title>
        <authorList>
            <person name="Plunkett G.III."/>
            <person name="Neeno-Eckwall E.C."/>
            <person name="Glasner J.D."/>
            <person name="Perna N.T."/>
        </authorList>
    </citation>
    <scope>NUCLEOTIDE SEQUENCE [LARGE SCALE GENOMIC DNA]</scope>
    <source>
        <strain evidence="2 3">ATCC 35613</strain>
    </source>
</reference>
<evidence type="ECO:0000256" key="1">
    <source>
        <dbReference type="SAM" id="SignalP"/>
    </source>
</evidence>
<organism evidence="2 3">
    <name type="scientific">Providencia heimbachae ATCC 35613</name>
    <dbReference type="NCBI Taxonomy" id="1354272"/>
    <lineage>
        <taxon>Bacteria</taxon>
        <taxon>Pseudomonadati</taxon>
        <taxon>Pseudomonadota</taxon>
        <taxon>Gammaproteobacteria</taxon>
        <taxon>Enterobacterales</taxon>
        <taxon>Morganellaceae</taxon>
        <taxon>Providencia</taxon>
    </lineage>
</organism>
<keyword evidence="3" id="KW-1185">Reference proteome</keyword>
<protein>
    <submittedName>
        <fullName evidence="2">Uncharacterized protein</fullName>
    </submittedName>
</protein>
<dbReference type="OrthoDB" id="7064603at2"/>
<evidence type="ECO:0000313" key="2">
    <source>
        <dbReference type="EMBL" id="OAT54499.1"/>
    </source>
</evidence>
<feature type="chain" id="PRO_5008595787" evidence="1">
    <location>
        <begin position="23"/>
        <end position="201"/>
    </location>
</feature>
<gene>
    <name evidence="2" type="ORF">M998_0490</name>
</gene>
<accession>A0A1B7K2X7</accession>